<comment type="caution">
    <text evidence="1">The sequence shown here is derived from an EMBL/GenBank/DDBJ whole genome shotgun (WGS) entry which is preliminary data.</text>
</comment>
<reference evidence="2" key="1">
    <citation type="submission" date="2024-07" db="EMBL/GenBank/DDBJ databases">
        <title>Two chromosome-level genome assemblies of Korean endemic species Abeliophyllum distichum and Forsythia ovata (Oleaceae).</title>
        <authorList>
            <person name="Jang H."/>
        </authorList>
    </citation>
    <scope>NUCLEOTIDE SEQUENCE [LARGE SCALE GENOMIC DNA]</scope>
</reference>
<evidence type="ECO:0000313" key="1">
    <source>
        <dbReference type="EMBL" id="KAL2465292.1"/>
    </source>
</evidence>
<evidence type="ECO:0000313" key="2">
    <source>
        <dbReference type="Proteomes" id="UP001604336"/>
    </source>
</evidence>
<proteinExistence type="predicted"/>
<accession>A0ABD1PNT8</accession>
<keyword evidence="2" id="KW-1185">Reference proteome</keyword>
<dbReference type="EMBL" id="JBFOLK010000013">
    <property type="protein sequence ID" value="KAL2465292.1"/>
    <property type="molecule type" value="Genomic_DNA"/>
</dbReference>
<dbReference type="AlphaFoldDB" id="A0ABD1PNT8"/>
<organism evidence="1 2">
    <name type="scientific">Abeliophyllum distichum</name>
    <dbReference type="NCBI Taxonomy" id="126358"/>
    <lineage>
        <taxon>Eukaryota</taxon>
        <taxon>Viridiplantae</taxon>
        <taxon>Streptophyta</taxon>
        <taxon>Embryophyta</taxon>
        <taxon>Tracheophyta</taxon>
        <taxon>Spermatophyta</taxon>
        <taxon>Magnoliopsida</taxon>
        <taxon>eudicotyledons</taxon>
        <taxon>Gunneridae</taxon>
        <taxon>Pentapetalae</taxon>
        <taxon>asterids</taxon>
        <taxon>lamiids</taxon>
        <taxon>Lamiales</taxon>
        <taxon>Oleaceae</taxon>
        <taxon>Forsythieae</taxon>
        <taxon>Abeliophyllum</taxon>
    </lineage>
</organism>
<evidence type="ECO:0008006" key="3">
    <source>
        <dbReference type="Google" id="ProtNLM"/>
    </source>
</evidence>
<sequence length="116" mass="14163">MVPNMPIFNHEISLEKFSQKRFQNDENLESSRKFQQNPFRIAIFRRMLQPPVVVRFLRFKVRCEQSEESGKKTIKFQQKGHFRDSHLWEDVVTSVVVRFLRFKLRCKDLRKIFEMV</sequence>
<gene>
    <name evidence="1" type="ORF">Adt_41143</name>
</gene>
<dbReference type="Proteomes" id="UP001604336">
    <property type="component" value="Unassembled WGS sequence"/>
</dbReference>
<protein>
    <recommendedName>
        <fullName evidence="3">Ribosomal protein S10</fullName>
    </recommendedName>
</protein>
<name>A0ABD1PNT8_9LAMI</name>